<reference evidence="2" key="1">
    <citation type="journal article" date="2014" name="Front. Microbiol.">
        <title>High frequency of phylogenetically diverse reductive dehalogenase-homologous genes in deep subseafloor sedimentary metagenomes.</title>
        <authorList>
            <person name="Kawai M."/>
            <person name="Futagami T."/>
            <person name="Toyoda A."/>
            <person name="Takaki Y."/>
            <person name="Nishi S."/>
            <person name="Hori S."/>
            <person name="Arai W."/>
            <person name="Tsubouchi T."/>
            <person name="Morono Y."/>
            <person name="Uchiyama I."/>
            <person name="Ito T."/>
            <person name="Fujiyama A."/>
            <person name="Inagaki F."/>
            <person name="Takami H."/>
        </authorList>
    </citation>
    <scope>NUCLEOTIDE SEQUENCE</scope>
    <source>
        <strain evidence="2">Expedition CK06-06</strain>
    </source>
</reference>
<accession>X1VI70</accession>
<dbReference type="AlphaFoldDB" id="X1VI70"/>
<gene>
    <name evidence="2" type="ORF">S12H4_58265</name>
</gene>
<dbReference type="EMBL" id="BARW01037810">
    <property type="protein sequence ID" value="GAJ18297.1"/>
    <property type="molecule type" value="Genomic_DNA"/>
</dbReference>
<comment type="caution">
    <text evidence="2">The sequence shown here is derived from an EMBL/GenBank/DDBJ whole genome shotgun (WGS) entry which is preliminary data.</text>
</comment>
<name>X1VI70_9ZZZZ</name>
<dbReference type="InterPro" id="IPR043720">
    <property type="entry name" value="DUF5661"/>
</dbReference>
<keyword evidence="1" id="KW-0175">Coiled coil</keyword>
<evidence type="ECO:0000256" key="1">
    <source>
        <dbReference type="SAM" id="Coils"/>
    </source>
</evidence>
<organism evidence="2">
    <name type="scientific">marine sediment metagenome</name>
    <dbReference type="NCBI Taxonomy" id="412755"/>
    <lineage>
        <taxon>unclassified sequences</taxon>
        <taxon>metagenomes</taxon>
        <taxon>ecological metagenomes</taxon>
    </lineage>
</organism>
<feature type="coiled-coil region" evidence="1">
    <location>
        <begin position="6"/>
        <end position="33"/>
    </location>
</feature>
<protein>
    <submittedName>
        <fullName evidence="2">Uncharacterized protein</fullName>
    </submittedName>
</protein>
<dbReference type="Pfam" id="PF18905">
    <property type="entry name" value="DUF5661"/>
    <property type="match status" value="1"/>
</dbReference>
<evidence type="ECO:0000313" key="2">
    <source>
        <dbReference type="EMBL" id="GAJ18297.1"/>
    </source>
</evidence>
<sequence length="35" mass="4248">LTGKITLAHLNEIRDYNTRLEEMERKAEEFLKKKE</sequence>
<feature type="non-terminal residue" evidence="2">
    <location>
        <position position="1"/>
    </location>
</feature>
<proteinExistence type="predicted"/>